<organism evidence="1 2">
    <name type="scientific">Artomyces pyxidatus</name>
    <dbReference type="NCBI Taxonomy" id="48021"/>
    <lineage>
        <taxon>Eukaryota</taxon>
        <taxon>Fungi</taxon>
        <taxon>Dikarya</taxon>
        <taxon>Basidiomycota</taxon>
        <taxon>Agaricomycotina</taxon>
        <taxon>Agaricomycetes</taxon>
        <taxon>Russulales</taxon>
        <taxon>Auriscalpiaceae</taxon>
        <taxon>Artomyces</taxon>
    </lineage>
</organism>
<reference evidence="1" key="2">
    <citation type="journal article" date="2022" name="New Phytol.">
        <title>Evolutionary transition to the ectomycorrhizal habit in the genomes of a hyperdiverse lineage of mushroom-forming fungi.</title>
        <authorList>
            <person name="Looney B."/>
            <person name="Miyauchi S."/>
            <person name="Morin E."/>
            <person name="Drula E."/>
            <person name="Courty P.E."/>
            <person name="Kohler A."/>
            <person name="Kuo A."/>
            <person name="LaButti K."/>
            <person name="Pangilinan J."/>
            <person name="Lipzen A."/>
            <person name="Riley R."/>
            <person name="Andreopoulos W."/>
            <person name="He G."/>
            <person name="Johnson J."/>
            <person name="Nolan M."/>
            <person name="Tritt A."/>
            <person name="Barry K.W."/>
            <person name="Grigoriev I.V."/>
            <person name="Nagy L.G."/>
            <person name="Hibbett D."/>
            <person name="Henrissat B."/>
            <person name="Matheny P.B."/>
            <person name="Labbe J."/>
            <person name="Martin F.M."/>
        </authorList>
    </citation>
    <scope>NUCLEOTIDE SEQUENCE</scope>
    <source>
        <strain evidence="1">HHB10654</strain>
    </source>
</reference>
<sequence length="120" mass="13476">MCFNFHSSFGTLKLVLIHLRAHLTQDGDPRAQEQACRLRKVQGAPHHTPPRGRHHTTPAPSPPPTPQCFVGLLCRDKRFARFVLCAVRLGDVLHQRREPARSSPHDCRPAHPGPRSCART</sequence>
<name>A0ACB8T6G2_9AGAM</name>
<accession>A0ACB8T6G2</accession>
<protein>
    <submittedName>
        <fullName evidence="1">Uncharacterized protein</fullName>
    </submittedName>
</protein>
<gene>
    <name evidence="1" type="ORF">BV25DRAFT_353504</name>
</gene>
<evidence type="ECO:0000313" key="2">
    <source>
        <dbReference type="Proteomes" id="UP000814140"/>
    </source>
</evidence>
<dbReference type="Proteomes" id="UP000814140">
    <property type="component" value="Unassembled WGS sequence"/>
</dbReference>
<comment type="caution">
    <text evidence="1">The sequence shown here is derived from an EMBL/GenBank/DDBJ whole genome shotgun (WGS) entry which is preliminary data.</text>
</comment>
<keyword evidence="2" id="KW-1185">Reference proteome</keyword>
<dbReference type="EMBL" id="MU277201">
    <property type="protein sequence ID" value="KAI0063731.1"/>
    <property type="molecule type" value="Genomic_DNA"/>
</dbReference>
<proteinExistence type="predicted"/>
<reference evidence="1" key="1">
    <citation type="submission" date="2021-03" db="EMBL/GenBank/DDBJ databases">
        <authorList>
            <consortium name="DOE Joint Genome Institute"/>
            <person name="Ahrendt S."/>
            <person name="Looney B.P."/>
            <person name="Miyauchi S."/>
            <person name="Morin E."/>
            <person name="Drula E."/>
            <person name="Courty P.E."/>
            <person name="Chicoki N."/>
            <person name="Fauchery L."/>
            <person name="Kohler A."/>
            <person name="Kuo A."/>
            <person name="Labutti K."/>
            <person name="Pangilinan J."/>
            <person name="Lipzen A."/>
            <person name="Riley R."/>
            <person name="Andreopoulos W."/>
            <person name="He G."/>
            <person name="Johnson J."/>
            <person name="Barry K.W."/>
            <person name="Grigoriev I.V."/>
            <person name="Nagy L."/>
            <person name="Hibbett D."/>
            <person name="Henrissat B."/>
            <person name="Matheny P.B."/>
            <person name="Labbe J."/>
            <person name="Martin F."/>
        </authorList>
    </citation>
    <scope>NUCLEOTIDE SEQUENCE</scope>
    <source>
        <strain evidence="1">HHB10654</strain>
    </source>
</reference>
<evidence type="ECO:0000313" key="1">
    <source>
        <dbReference type="EMBL" id="KAI0063731.1"/>
    </source>
</evidence>